<proteinExistence type="predicted"/>
<reference evidence="3 4" key="1">
    <citation type="submission" date="2020-04" db="EMBL/GenBank/DDBJ databases">
        <title>Genome sequencing of novel species.</title>
        <authorList>
            <person name="Heo J."/>
            <person name="Kim S.-J."/>
            <person name="Kim J.-S."/>
            <person name="Hong S.-B."/>
            <person name="Kwon S.-W."/>
        </authorList>
    </citation>
    <scope>NUCLEOTIDE SEQUENCE [LARGE SCALE GENOMIC DNA]</scope>
    <source>
        <strain evidence="3 4">MFER-1</strain>
    </source>
</reference>
<evidence type="ECO:0000313" key="3">
    <source>
        <dbReference type="EMBL" id="QJD84927.1"/>
    </source>
</evidence>
<dbReference type="GO" id="GO:0016787">
    <property type="term" value="F:hydrolase activity"/>
    <property type="evidence" value="ECO:0007669"/>
    <property type="project" value="UniProtKB-KW"/>
</dbReference>
<dbReference type="SUPFAM" id="SSF53474">
    <property type="entry name" value="alpha/beta-Hydrolases"/>
    <property type="match status" value="1"/>
</dbReference>
<evidence type="ECO:0000259" key="2">
    <source>
        <dbReference type="Pfam" id="PF20434"/>
    </source>
</evidence>
<keyword evidence="4" id="KW-1185">Reference proteome</keyword>
<dbReference type="PANTHER" id="PTHR48081:SF6">
    <property type="entry name" value="PEPTIDASE S9 PROLYL OLIGOPEPTIDASE CATALYTIC DOMAIN-CONTAINING PROTEIN"/>
    <property type="match status" value="1"/>
</dbReference>
<dbReference type="Gene3D" id="3.40.50.1820">
    <property type="entry name" value="alpha/beta hydrolase"/>
    <property type="match status" value="1"/>
</dbReference>
<dbReference type="PANTHER" id="PTHR48081">
    <property type="entry name" value="AB HYDROLASE SUPERFAMILY PROTEIN C4A8.06C"/>
    <property type="match status" value="1"/>
</dbReference>
<accession>A0A7Z2VKV0</accession>
<keyword evidence="1 3" id="KW-0378">Hydrolase</keyword>
<dbReference type="Proteomes" id="UP000502248">
    <property type="component" value="Chromosome"/>
</dbReference>
<name>A0A7Z2VKV0_9BACL</name>
<evidence type="ECO:0000256" key="1">
    <source>
        <dbReference type="ARBA" id="ARBA00022801"/>
    </source>
</evidence>
<organism evidence="3 4">
    <name type="scientific">Cohnella herbarum</name>
    <dbReference type="NCBI Taxonomy" id="2728023"/>
    <lineage>
        <taxon>Bacteria</taxon>
        <taxon>Bacillati</taxon>
        <taxon>Bacillota</taxon>
        <taxon>Bacilli</taxon>
        <taxon>Bacillales</taxon>
        <taxon>Paenibacillaceae</taxon>
        <taxon>Cohnella</taxon>
    </lineage>
</organism>
<dbReference type="KEGG" id="cheb:HH215_18245"/>
<dbReference type="Pfam" id="PF20434">
    <property type="entry name" value="BD-FAE"/>
    <property type="match status" value="1"/>
</dbReference>
<protein>
    <submittedName>
        <fullName evidence="3">Alpha/beta hydrolase</fullName>
    </submittedName>
</protein>
<gene>
    <name evidence="3" type="ORF">HH215_18245</name>
</gene>
<dbReference type="InterPro" id="IPR049492">
    <property type="entry name" value="BD-FAE-like_dom"/>
</dbReference>
<dbReference type="InterPro" id="IPR029058">
    <property type="entry name" value="AB_hydrolase_fold"/>
</dbReference>
<dbReference type="RefSeq" id="WP_169281203.1">
    <property type="nucleotide sequence ID" value="NZ_CP051680.1"/>
</dbReference>
<evidence type="ECO:0000313" key="4">
    <source>
        <dbReference type="Proteomes" id="UP000502248"/>
    </source>
</evidence>
<dbReference type="EMBL" id="CP051680">
    <property type="protein sequence ID" value="QJD84927.1"/>
    <property type="molecule type" value="Genomic_DNA"/>
</dbReference>
<sequence length="303" mass="34256">MRVDRIRLWDHCEHANLHAYLLDNPATFNVDRKRPAVIVCPGGAYLVTSEREEEQVALRFAAQGYHAFVLRYTTRFRRDEFDISNLPESPQGNEEPILPQPLYDLAKGMLIIRENAQEWHVDPDKIAICGFSAGGHLAASLGVHWHDEMLQEKFGTDSELFQPNALILGYAPTDFTIQDGGNAPSDSYNNLRDLAHRAMFGTAEPILEQLERHSPVNYVSSRTPPTFIWHTADDQIVDVRHALAFSSALAQHGVSFELYVFESGLHGLSLCDESTASNEAQINPDCGVWVELAMRWLRRRFGR</sequence>
<dbReference type="AlphaFoldDB" id="A0A7Z2VKV0"/>
<dbReference type="InterPro" id="IPR050300">
    <property type="entry name" value="GDXG_lipolytic_enzyme"/>
</dbReference>
<feature type="domain" description="BD-FAE-like" evidence="2">
    <location>
        <begin position="97"/>
        <end position="249"/>
    </location>
</feature>